<feature type="region of interest" description="Disordered" evidence="2">
    <location>
        <begin position="621"/>
        <end position="653"/>
    </location>
</feature>
<feature type="compositionally biased region" description="Low complexity" evidence="2">
    <location>
        <begin position="290"/>
        <end position="303"/>
    </location>
</feature>
<dbReference type="InterPro" id="IPR012921">
    <property type="entry name" value="SPOC_C"/>
</dbReference>
<protein>
    <recommendedName>
        <fullName evidence="3">RRM domain-containing protein</fullName>
    </recommendedName>
</protein>
<dbReference type="PANTHER" id="PTHR23147">
    <property type="entry name" value="SERINE/ARGININE RICH SPLICING FACTOR"/>
    <property type="match status" value="1"/>
</dbReference>
<dbReference type="OrthoDB" id="79941at2759"/>
<proteinExistence type="predicted"/>
<dbReference type="CDD" id="cd21546">
    <property type="entry name" value="SPOC_FPA-like"/>
    <property type="match status" value="1"/>
</dbReference>
<feature type="compositionally biased region" description="Basic residues" evidence="2">
    <location>
        <begin position="250"/>
        <end position="261"/>
    </location>
</feature>
<dbReference type="InterPro" id="IPR050907">
    <property type="entry name" value="SRSF"/>
</dbReference>
<feature type="compositionally biased region" description="Low complexity" evidence="2">
    <location>
        <begin position="621"/>
        <end position="638"/>
    </location>
</feature>
<evidence type="ECO:0000259" key="3">
    <source>
        <dbReference type="PROSITE" id="PS50102"/>
    </source>
</evidence>
<dbReference type="GO" id="GO:0003723">
    <property type="term" value="F:RNA binding"/>
    <property type="evidence" value="ECO:0007669"/>
    <property type="project" value="UniProtKB-UniRule"/>
</dbReference>
<dbReference type="EMBL" id="CAJJDP010000005">
    <property type="protein sequence ID" value="CAD8134949.1"/>
    <property type="molecule type" value="Genomic_DNA"/>
</dbReference>
<dbReference type="PROSITE" id="PS50102">
    <property type="entry name" value="RRM"/>
    <property type="match status" value="2"/>
</dbReference>
<feature type="compositionally biased region" description="Basic residues" evidence="2">
    <location>
        <begin position="274"/>
        <end position="288"/>
    </location>
</feature>
<feature type="compositionally biased region" description="Pro residues" evidence="2">
    <location>
        <begin position="639"/>
        <end position="653"/>
    </location>
</feature>
<dbReference type="OMA" id="FMSICLE"/>
<dbReference type="CDD" id="cd00590">
    <property type="entry name" value="RRM_SF"/>
    <property type="match status" value="2"/>
</dbReference>
<dbReference type="InterPro" id="IPR000504">
    <property type="entry name" value="RRM_dom"/>
</dbReference>
<accession>A0A8S1S7C0</accession>
<feature type="region of interest" description="Disordered" evidence="2">
    <location>
        <begin position="217"/>
        <end position="303"/>
    </location>
</feature>
<dbReference type="Pfam" id="PF07744">
    <property type="entry name" value="SPOC"/>
    <property type="match status" value="1"/>
</dbReference>
<comment type="caution">
    <text evidence="4">The sequence shown here is derived from an EMBL/GenBank/DDBJ whole genome shotgun (WGS) entry which is preliminary data.</text>
</comment>
<evidence type="ECO:0000256" key="2">
    <source>
        <dbReference type="SAM" id="MobiDB-lite"/>
    </source>
</evidence>
<feature type="domain" description="RRM" evidence="3">
    <location>
        <begin position="345"/>
        <end position="422"/>
    </location>
</feature>
<dbReference type="Pfam" id="PF00076">
    <property type="entry name" value="RRM_1"/>
    <property type="match status" value="2"/>
</dbReference>
<feature type="compositionally biased region" description="Basic and acidic residues" evidence="2">
    <location>
        <begin position="228"/>
        <end position="249"/>
    </location>
</feature>
<organism evidence="4 5">
    <name type="scientific">Paramecium octaurelia</name>
    <dbReference type="NCBI Taxonomy" id="43137"/>
    <lineage>
        <taxon>Eukaryota</taxon>
        <taxon>Sar</taxon>
        <taxon>Alveolata</taxon>
        <taxon>Ciliophora</taxon>
        <taxon>Intramacronucleata</taxon>
        <taxon>Oligohymenophorea</taxon>
        <taxon>Peniculida</taxon>
        <taxon>Parameciidae</taxon>
        <taxon>Paramecium</taxon>
    </lineage>
</organism>
<keyword evidence="1" id="KW-0694">RNA-binding</keyword>
<name>A0A8S1S7C0_PAROT</name>
<dbReference type="AlphaFoldDB" id="A0A8S1S7C0"/>
<evidence type="ECO:0000256" key="1">
    <source>
        <dbReference type="PROSITE-ProRule" id="PRU00176"/>
    </source>
</evidence>
<keyword evidence="5" id="KW-1185">Reference proteome</keyword>
<feature type="domain" description="RRM" evidence="3">
    <location>
        <begin position="136"/>
        <end position="217"/>
    </location>
</feature>
<dbReference type="Proteomes" id="UP000683925">
    <property type="component" value="Unassembled WGS sequence"/>
</dbReference>
<dbReference type="SMART" id="SM00360">
    <property type="entry name" value="RRM"/>
    <property type="match status" value="3"/>
</dbReference>
<evidence type="ECO:0000313" key="5">
    <source>
        <dbReference type="Proteomes" id="UP000683925"/>
    </source>
</evidence>
<sequence length="820" mass="95419">MSVDQGLTKFLVLNKKIISNSREVMHYLERNIENLRKFWIKFMSICLESTESRVDLNNIQYLNYQTNSDQHRKSNISSFFSHIPLIYYKVLIFLFLVNPSNDEYAWNQHQQDDLPRNQFFTPSIPPEKNMEKNKNCKLHIGNLPLQITEETLHRVFSKYGQIKEVKIIRKNSQGQPLKDYCYGFVLMCDGDGAQNAVTELKQNSPLGTTWTVAFSKDKNDDSAGAGHQKSDKKKDDKVKKKEKSKERLKKDKSKPKKKKKKSESSSSSDSSRARSAKKQKKQKKRKHSSSSESSSSKLPPRSALVKVENKDIAEIVFSGGDLQSHLIYQQQPQQQYQITHHVYVRELFISGIPQSKISADIQRIFSAYGIVERIDIVPKQLVNYAYVKFKRLESVLQAMQNSSLIAELLESAGQVKIYQSDPFRRVQIVGNAEDSEREEEMWPVMFIGFPPNQNYVLDEKFLKKMAEKFGGEVKGIQHFQPDSPQLRSYVLIEFSFLKDCKKARRKFCRYKIQILGDKKCDVAILSNYPANVQTKRQNNMFMQQPYAMDYMQVNQQIPMHQQLVSRQLPQQVQMLAPFPNQPLPQQHIAPPNLQNIYDYNQMPMLYPQQQQNQQQMMFMKNQQQQLQMPTQTSVQPQFRPQPQPVPQTQQPPPQLQYYQQLNPQAQTQSYLPQQYSMDLIIPPPTMKQDEINSPFWCGYMNRGKQHRVGIDARMHKTNMDIKKINLPSNLEMSYKCTYQDAYQRAGQEQSAILIFSPAQETDVPKFTEYVQYLRNKQRAGVIQSEAFTIYVIPPGVSEAQLICNINQQEMIAIYCHKEQK</sequence>
<evidence type="ECO:0000313" key="4">
    <source>
        <dbReference type="EMBL" id="CAD8134949.1"/>
    </source>
</evidence>
<gene>
    <name evidence="4" type="ORF">POCTA_138.1.T0060119</name>
</gene>
<reference evidence="4" key="1">
    <citation type="submission" date="2021-01" db="EMBL/GenBank/DDBJ databases">
        <authorList>
            <consortium name="Genoscope - CEA"/>
            <person name="William W."/>
        </authorList>
    </citation>
    <scope>NUCLEOTIDE SEQUENCE</scope>
</reference>
<dbReference type="FunFam" id="3.30.70.330:FF:001348">
    <property type="entry name" value="Uncharacterized protein"/>
    <property type="match status" value="1"/>
</dbReference>
<dbReference type="FunFam" id="3.30.70.330:FF:001664">
    <property type="match status" value="1"/>
</dbReference>